<dbReference type="InterPro" id="IPR016053">
    <property type="entry name" value="Haem_Oase-like"/>
</dbReference>
<dbReference type="EMBL" id="CADIJO010000019">
    <property type="protein sequence ID" value="CAB3728137.1"/>
    <property type="molecule type" value="Genomic_DNA"/>
</dbReference>
<reference evidence="1 2" key="1">
    <citation type="submission" date="2020-04" db="EMBL/GenBank/DDBJ databases">
        <authorList>
            <person name="De Canck E."/>
        </authorList>
    </citation>
    <scope>NUCLEOTIDE SEQUENCE [LARGE SCALE GENOMIC DNA]</scope>
    <source>
        <strain evidence="1 2">LMG 3458</strain>
    </source>
</reference>
<evidence type="ECO:0000313" key="1">
    <source>
        <dbReference type="EMBL" id="CAB3728137.1"/>
    </source>
</evidence>
<protein>
    <recommendedName>
        <fullName evidence="3">Heme oxygenase</fullName>
    </recommendedName>
</protein>
<sequence>MISPVHQVLRDGTRERHETLDQGLALADGDVSRAHYLNYLRALLGWLEPVEQRLWRLQWPEQLRASARAGKSALIRADLQAAGDAAPVAHCADAPAPEQADAYALGVAYVVEGSQLGGRFLAKRLEDITPPLPLSYLRGYGDEVGALWKGFLQHLDSAAQGHEARALQGAQDAFDSLTAWLRSQRALQA</sequence>
<dbReference type="AlphaFoldDB" id="A0A6S7AN63"/>
<dbReference type="GO" id="GO:0004392">
    <property type="term" value="F:heme oxygenase (decyclizing) activity"/>
    <property type="evidence" value="ECO:0007669"/>
    <property type="project" value="InterPro"/>
</dbReference>
<dbReference type="Proteomes" id="UP000494111">
    <property type="component" value="Unassembled WGS sequence"/>
</dbReference>
<accession>A0A6S7AN63</accession>
<dbReference type="InterPro" id="IPR016084">
    <property type="entry name" value="Haem_Oase-like_multi-hlx"/>
</dbReference>
<dbReference type="SUPFAM" id="SSF48613">
    <property type="entry name" value="Heme oxygenase-like"/>
    <property type="match status" value="1"/>
</dbReference>
<dbReference type="Gene3D" id="1.20.910.10">
    <property type="entry name" value="Heme oxygenase-like"/>
    <property type="match status" value="1"/>
</dbReference>
<evidence type="ECO:0000313" key="2">
    <source>
        <dbReference type="Proteomes" id="UP000494111"/>
    </source>
</evidence>
<dbReference type="CDD" id="cd19166">
    <property type="entry name" value="HemeO-bac"/>
    <property type="match status" value="1"/>
</dbReference>
<evidence type="ECO:0008006" key="3">
    <source>
        <dbReference type="Google" id="ProtNLM"/>
    </source>
</evidence>
<name>A0A6S7AN63_9BURK</name>
<gene>
    <name evidence="1" type="ORF">LMG3458_04589</name>
</gene>
<dbReference type="Pfam" id="PF01126">
    <property type="entry name" value="Heme_oxygenase"/>
    <property type="match status" value="1"/>
</dbReference>
<proteinExistence type="predicted"/>
<dbReference type="RefSeq" id="WP_175216578.1">
    <property type="nucleotide sequence ID" value="NZ_CADIJO010000019.1"/>
</dbReference>
<organism evidence="1 2">
    <name type="scientific">Achromobacter deleyi</name>
    <dbReference type="NCBI Taxonomy" id="1353891"/>
    <lineage>
        <taxon>Bacteria</taxon>
        <taxon>Pseudomonadati</taxon>
        <taxon>Pseudomonadota</taxon>
        <taxon>Betaproteobacteria</taxon>
        <taxon>Burkholderiales</taxon>
        <taxon>Alcaligenaceae</taxon>
        <taxon>Achromobacter</taxon>
    </lineage>
</organism>
<dbReference type="GO" id="GO:0006788">
    <property type="term" value="P:heme oxidation"/>
    <property type="evidence" value="ECO:0007669"/>
    <property type="project" value="InterPro"/>
</dbReference>